<evidence type="ECO:0000313" key="9">
    <source>
        <dbReference type="Proteomes" id="UP001627284"/>
    </source>
</evidence>
<dbReference type="InterPro" id="IPR000504">
    <property type="entry name" value="RRM_dom"/>
</dbReference>
<feature type="compositionally biased region" description="Acidic residues" evidence="6">
    <location>
        <begin position="436"/>
        <end position="445"/>
    </location>
</feature>
<dbReference type="AlphaFoldDB" id="A0ABD2T3F5"/>
<evidence type="ECO:0000256" key="1">
    <source>
        <dbReference type="ARBA" id="ARBA00004123"/>
    </source>
</evidence>
<feature type="region of interest" description="Disordered" evidence="6">
    <location>
        <begin position="104"/>
        <end position="229"/>
    </location>
</feature>
<evidence type="ECO:0000256" key="2">
    <source>
        <dbReference type="ARBA" id="ARBA00022737"/>
    </source>
</evidence>
<evidence type="ECO:0000256" key="3">
    <source>
        <dbReference type="ARBA" id="ARBA00022884"/>
    </source>
</evidence>
<feature type="domain" description="RRM" evidence="7">
    <location>
        <begin position="30"/>
        <end position="108"/>
    </location>
</feature>
<keyword evidence="3 5" id="KW-0694">RNA-binding</keyword>
<dbReference type="InterPro" id="IPR012677">
    <property type="entry name" value="Nucleotide-bd_a/b_plait_sf"/>
</dbReference>
<feature type="compositionally biased region" description="Basic and acidic residues" evidence="6">
    <location>
        <begin position="110"/>
        <end position="143"/>
    </location>
</feature>
<dbReference type="SUPFAM" id="SSF54928">
    <property type="entry name" value="RNA-binding domain, RBD"/>
    <property type="match status" value="3"/>
</dbReference>
<feature type="domain" description="RRM" evidence="7">
    <location>
        <begin position="333"/>
        <end position="411"/>
    </location>
</feature>
<dbReference type="Pfam" id="PF00076">
    <property type="entry name" value="RRM_1"/>
    <property type="match status" value="3"/>
</dbReference>
<feature type="domain" description="RRM" evidence="7">
    <location>
        <begin position="702"/>
        <end position="780"/>
    </location>
</feature>
<dbReference type="CDD" id="cd12413">
    <property type="entry name" value="RRM1_RBM28_like"/>
    <property type="match status" value="1"/>
</dbReference>
<dbReference type="EMBL" id="JBJKTR010000013">
    <property type="protein sequence ID" value="KAL3350767.1"/>
    <property type="molecule type" value="Genomic_DNA"/>
</dbReference>
<evidence type="ECO:0000259" key="7">
    <source>
        <dbReference type="PROSITE" id="PS50102"/>
    </source>
</evidence>
<feature type="compositionally biased region" description="Polar residues" evidence="6">
    <location>
        <begin position="144"/>
        <end position="155"/>
    </location>
</feature>
<name>A0ABD2T3F5_9SOLN</name>
<evidence type="ECO:0000256" key="6">
    <source>
        <dbReference type="SAM" id="MobiDB-lite"/>
    </source>
</evidence>
<evidence type="ECO:0000256" key="5">
    <source>
        <dbReference type="PROSITE-ProRule" id="PRU00176"/>
    </source>
</evidence>
<dbReference type="PROSITE" id="PS50102">
    <property type="entry name" value="RRM"/>
    <property type="match status" value="4"/>
</dbReference>
<dbReference type="PANTHER" id="PTHR48039">
    <property type="entry name" value="RNA-BINDING MOTIF PROTEIN 14B"/>
    <property type="match status" value="1"/>
</dbReference>
<dbReference type="FunFam" id="3.30.70.330:FF:000182">
    <property type="entry name" value="RNA-binding motif protein 28"/>
    <property type="match status" value="1"/>
</dbReference>
<feature type="non-terminal residue" evidence="8">
    <location>
        <position position="1"/>
    </location>
</feature>
<dbReference type="GO" id="GO:0003723">
    <property type="term" value="F:RNA binding"/>
    <property type="evidence" value="ECO:0007669"/>
    <property type="project" value="UniProtKB-UniRule"/>
</dbReference>
<feature type="domain" description="RRM" evidence="7">
    <location>
        <begin position="550"/>
        <end position="633"/>
    </location>
</feature>
<dbReference type="Proteomes" id="UP001627284">
    <property type="component" value="Unassembled WGS sequence"/>
</dbReference>
<dbReference type="PANTHER" id="PTHR48039:SF5">
    <property type="entry name" value="RNA-BINDING PROTEIN 28"/>
    <property type="match status" value="1"/>
</dbReference>
<dbReference type="CDD" id="cd12414">
    <property type="entry name" value="RRM2_RBM28_like"/>
    <property type="match status" value="1"/>
</dbReference>
<sequence>QETPLLLVRVLEMGKNKKTISGGDSQLSPSTIFVNNLPYSFTNAQLEETFSEVGPIRRCFMVTNKGSSEHRGFGFVQFASVDDANRSIELKNGSVVGGRKIGVKQAMQRAPREQRQSKGDQESTAKAKDGKDGPSAESVEDKQASNLQQSESTAQAKDGEDGPSTEAAKHKQASNLRSTAQAKDGKDGSSTEAAKHKQASNPPGTENSGKPARKKKATLLSNGAADEGNYSGKQRVARTVIIGGIVNANMAKEAHQLVMKCGTVCSVTYPLPKEELENHGLAHDGCKMDASSVLFTSVKSAQACVASLHQKEVHGATLWARQLGGEGSKTQRWKLILRNLPFKAKVNEIKDMFSKVGFVWDVFIPKNFETGLSKGFAFVKFTTKQDAENAIRTFNGKTMNKRTVAVDWAVSKKVYASGGQSSATAIDEQSAKDDSGSDTEDEDIDIDGKSQQAEGDEDDSDLLEEDNQTEVNFDEEADIAKKILQNFISPTSIGTVTSANDISSPQKKVNEVETILPLDASTPNKALDDVLGKDKEIKAMQSEGADDLLGTVFISNLPFDVDYGEVKQRFSAFGEVEYFAPVLEQVTKRPRGTGFLKFKTAASAEAAISAASGVDGLGVFLKGRQLKILKALDKKAANDKELQKTKKEDNDHRNLYLAKEGLILEGTPAAEGVSVSDMSKRKGLQEKKIIKLKSPNFHVSRTRLIMYNIPKSMTEKQLKTLCIDAVTSRATKQKPVIRQIKFLKEVKKGRAVAKNHSRGVAFLEFSEHEHALVALRVLNNNPDFWSRASTNSGVCS</sequence>
<evidence type="ECO:0000313" key="8">
    <source>
        <dbReference type="EMBL" id="KAL3350767.1"/>
    </source>
</evidence>
<dbReference type="InterPro" id="IPR035979">
    <property type="entry name" value="RBD_domain_sf"/>
</dbReference>
<accession>A0ABD2T3F5</accession>
<feature type="compositionally biased region" description="Polar residues" evidence="6">
    <location>
        <begin position="199"/>
        <end position="208"/>
    </location>
</feature>
<dbReference type="SMART" id="SM00360">
    <property type="entry name" value="RRM"/>
    <property type="match status" value="4"/>
</dbReference>
<proteinExistence type="predicted"/>
<feature type="region of interest" description="Disordered" evidence="6">
    <location>
        <begin position="421"/>
        <end position="463"/>
    </location>
</feature>
<evidence type="ECO:0000256" key="4">
    <source>
        <dbReference type="ARBA" id="ARBA00023242"/>
    </source>
</evidence>
<reference evidence="8 9" key="1">
    <citation type="submission" date="2024-05" db="EMBL/GenBank/DDBJ databases">
        <title>De novo assembly of an allotetraploid wild potato.</title>
        <authorList>
            <person name="Hosaka A.J."/>
        </authorList>
    </citation>
    <scope>NUCLEOTIDE SEQUENCE [LARGE SCALE GENOMIC DNA]</scope>
    <source>
        <tissue evidence="8">Young leaves</tissue>
    </source>
</reference>
<keyword evidence="2" id="KW-0677">Repeat</keyword>
<feature type="compositionally biased region" description="Acidic residues" evidence="6">
    <location>
        <begin position="454"/>
        <end position="463"/>
    </location>
</feature>
<feature type="compositionally biased region" description="Basic and acidic residues" evidence="6">
    <location>
        <begin position="183"/>
        <end position="195"/>
    </location>
</feature>
<dbReference type="GO" id="GO:0005634">
    <property type="term" value="C:nucleus"/>
    <property type="evidence" value="ECO:0007669"/>
    <property type="project" value="UniProtKB-SubCell"/>
</dbReference>
<keyword evidence="4" id="KW-0539">Nucleus</keyword>
<dbReference type="CDD" id="cd12416">
    <property type="entry name" value="RRM4_RBM28_like"/>
    <property type="match status" value="1"/>
</dbReference>
<comment type="caution">
    <text evidence="8">The sequence shown here is derived from an EMBL/GenBank/DDBJ whole genome shotgun (WGS) entry which is preliminary data.</text>
</comment>
<protein>
    <recommendedName>
        <fullName evidence="7">RRM domain-containing protein</fullName>
    </recommendedName>
</protein>
<organism evidence="8 9">
    <name type="scientific">Solanum stoloniferum</name>
    <dbReference type="NCBI Taxonomy" id="62892"/>
    <lineage>
        <taxon>Eukaryota</taxon>
        <taxon>Viridiplantae</taxon>
        <taxon>Streptophyta</taxon>
        <taxon>Embryophyta</taxon>
        <taxon>Tracheophyta</taxon>
        <taxon>Spermatophyta</taxon>
        <taxon>Magnoliopsida</taxon>
        <taxon>eudicotyledons</taxon>
        <taxon>Gunneridae</taxon>
        <taxon>Pentapetalae</taxon>
        <taxon>asterids</taxon>
        <taxon>lamiids</taxon>
        <taxon>Solanales</taxon>
        <taxon>Solanaceae</taxon>
        <taxon>Solanoideae</taxon>
        <taxon>Solaneae</taxon>
        <taxon>Solanum</taxon>
    </lineage>
</organism>
<dbReference type="InterPro" id="IPR051945">
    <property type="entry name" value="RRM_MRD1_RNA_proc_ribogen"/>
</dbReference>
<dbReference type="Gene3D" id="3.30.70.330">
    <property type="match status" value="4"/>
</dbReference>
<keyword evidence="9" id="KW-1185">Reference proteome</keyword>
<comment type="subcellular location">
    <subcellularLocation>
        <location evidence="1">Nucleus</location>
    </subcellularLocation>
</comment>
<gene>
    <name evidence="8" type="ORF">AABB24_023275</name>
</gene>